<keyword evidence="2" id="KW-1185">Reference proteome</keyword>
<dbReference type="InterPro" id="IPR019276">
    <property type="entry name" value="DUF2303"/>
</dbReference>
<dbReference type="RefSeq" id="WP_175712646.1">
    <property type="nucleotide sequence ID" value="NZ_JAUJSQ010000007.1"/>
</dbReference>
<sequence>MDDLQNNIAETLAREMKTPLEIGSNTDAALRRVALPPNWKIQEYDDSKYLAAPLRKSASVRLRTSDDFIEYVKRHGSLTDSTIWCEADYPKGEVAFTAILNDHGEDPDQAAWRDHLARFQPEFSEEWKRWISGHKKAMTQIEFAAFIEENAKDIAGPADGENLPTGAQMLEMALAFEATQDFRFKSAVRLQNGGQNLSFVQDDDDATLQRMQLFERFSIGIPVFRNGDAYRIDARLRYRVRDAKLSFTYELIRFDKVLEAAANGVISTIREKTGNPFFFGDPFAR</sequence>
<reference evidence="1" key="1">
    <citation type="submission" date="2023-07" db="EMBL/GenBank/DDBJ databases">
        <title>A collection of bacterial strains from the Burkholderia cepacia Research Laboratory and Repository.</title>
        <authorList>
            <person name="Lipuma J."/>
            <person name="Spilker T."/>
            <person name="Caverly L."/>
        </authorList>
    </citation>
    <scope>NUCLEOTIDE SEQUENCE</scope>
    <source>
        <strain evidence="1">AU42020</strain>
    </source>
</reference>
<evidence type="ECO:0000313" key="1">
    <source>
        <dbReference type="EMBL" id="MDN7933619.1"/>
    </source>
</evidence>
<organism evidence="1 2">
    <name type="scientific">Burkholderia metallica</name>
    <dbReference type="NCBI Taxonomy" id="488729"/>
    <lineage>
        <taxon>Bacteria</taxon>
        <taxon>Pseudomonadati</taxon>
        <taxon>Pseudomonadota</taxon>
        <taxon>Betaproteobacteria</taxon>
        <taxon>Burkholderiales</taxon>
        <taxon>Burkholderiaceae</taxon>
        <taxon>Burkholderia</taxon>
        <taxon>Burkholderia cepacia complex</taxon>
    </lineage>
</organism>
<comment type="caution">
    <text evidence="1">The sequence shown here is derived from an EMBL/GenBank/DDBJ whole genome shotgun (WGS) entry which is preliminary data.</text>
</comment>
<evidence type="ECO:0000313" key="2">
    <source>
        <dbReference type="Proteomes" id="UP001171606"/>
    </source>
</evidence>
<dbReference type="Proteomes" id="UP001171606">
    <property type="component" value="Unassembled WGS sequence"/>
</dbReference>
<protein>
    <submittedName>
        <fullName evidence="1">DUF2303 family protein</fullName>
    </submittedName>
</protein>
<gene>
    <name evidence="1" type="ORF">QZM52_20240</name>
</gene>
<dbReference type="EMBL" id="JAUJSQ010000007">
    <property type="protein sequence ID" value="MDN7933619.1"/>
    <property type="molecule type" value="Genomic_DNA"/>
</dbReference>
<accession>A0ABT8PF34</accession>
<proteinExistence type="predicted"/>
<dbReference type="Pfam" id="PF10065">
    <property type="entry name" value="DUF2303"/>
    <property type="match status" value="1"/>
</dbReference>
<name>A0ABT8PF34_9BURK</name>